<dbReference type="Proteomes" id="UP000605970">
    <property type="component" value="Unassembled WGS sequence"/>
</dbReference>
<feature type="signal peptide" evidence="1">
    <location>
        <begin position="1"/>
        <end position="20"/>
    </location>
</feature>
<evidence type="ECO:0000313" key="3">
    <source>
        <dbReference type="Proteomes" id="UP000605970"/>
    </source>
</evidence>
<organism evidence="2 3">
    <name type="scientific">Meloidogyne graminicola</name>
    <dbReference type="NCBI Taxonomy" id="189291"/>
    <lineage>
        <taxon>Eukaryota</taxon>
        <taxon>Metazoa</taxon>
        <taxon>Ecdysozoa</taxon>
        <taxon>Nematoda</taxon>
        <taxon>Chromadorea</taxon>
        <taxon>Rhabditida</taxon>
        <taxon>Tylenchina</taxon>
        <taxon>Tylenchomorpha</taxon>
        <taxon>Tylenchoidea</taxon>
        <taxon>Meloidogynidae</taxon>
        <taxon>Meloidogyninae</taxon>
        <taxon>Meloidogyne</taxon>
    </lineage>
</organism>
<keyword evidence="3" id="KW-1185">Reference proteome</keyword>
<keyword evidence="1" id="KW-0732">Signal</keyword>
<accession>A0A8T0A062</accession>
<proteinExistence type="predicted"/>
<dbReference type="AlphaFoldDB" id="A0A8T0A062"/>
<comment type="caution">
    <text evidence="2">The sequence shown here is derived from an EMBL/GenBank/DDBJ whole genome shotgun (WGS) entry which is preliminary data.</text>
</comment>
<dbReference type="EMBL" id="JABEBT010000006">
    <property type="protein sequence ID" value="KAF7639267.1"/>
    <property type="molecule type" value="Genomic_DNA"/>
</dbReference>
<gene>
    <name evidence="2" type="ORF">Mgra_00001228</name>
</gene>
<feature type="chain" id="PRO_5035780870" description="Hexosyltransferase" evidence="1">
    <location>
        <begin position="21"/>
        <end position="110"/>
    </location>
</feature>
<evidence type="ECO:0008006" key="4">
    <source>
        <dbReference type="Google" id="ProtNLM"/>
    </source>
</evidence>
<dbReference type="OrthoDB" id="1158011at2759"/>
<evidence type="ECO:0000256" key="1">
    <source>
        <dbReference type="SAM" id="SignalP"/>
    </source>
</evidence>
<name>A0A8T0A062_9BILA</name>
<evidence type="ECO:0000313" key="2">
    <source>
        <dbReference type="EMBL" id="KAF7639267.1"/>
    </source>
</evidence>
<reference evidence="2" key="1">
    <citation type="journal article" date="2020" name="Ecol. Evol.">
        <title>Genome structure and content of the rice root-knot nematode (Meloidogyne graminicola).</title>
        <authorList>
            <person name="Phan N.T."/>
            <person name="Danchin E.G.J."/>
            <person name="Klopp C."/>
            <person name="Perfus-Barbeoch L."/>
            <person name="Kozlowski D.K."/>
            <person name="Koutsovoulos G.D."/>
            <person name="Lopez-Roques C."/>
            <person name="Bouchez O."/>
            <person name="Zahm M."/>
            <person name="Besnard G."/>
            <person name="Bellafiore S."/>
        </authorList>
    </citation>
    <scope>NUCLEOTIDE SEQUENCE</scope>
    <source>
        <strain evidence="2">VN-18</strain>
    </source>
</reference>
<protein>
    <recommendedName>
        <fullName evidence="4">Hexosyltransferase</fullName>
    </recommendedName>
</protein>
<sequence length="110" mass="13048">MASFIFNFYILYILVRKTFCTNWNVGKLFFFFYASQAPSIESIVNLPSTYLMVLIMSKAENFELRNTIRQTWLRLSSKTPSLYIHKFVLGMDEKNSTILKEEMIKYSDIF</sequence>